<evidence type="ECO:0000259" key="2">
    <source>
        <dbReference type="Pfam" id="PF06439"/>
    </source>
</evidence>
<evidence type="ECO:0000313" key="4">
    <source>
        <dbReference type="Proteomes" id="UP000823603"/>
    </source>
</evidence>
<dbReference type="Proteomes" id="UP000823603">
    <property type="component" value="Unassembled WGS sequence"/>
</dbReference>
<reference evidence="3" key="2">
    <citation type="journal article" date="2021" name="PeerJ">
        <title>Extensive microbial diversity within the chicken gut microbiome revealed by metagenomics and culture.</title>
        <authorList>
            <person name="Gilroy R."/>
            <person name="Ravi A."/>
            <person name="Getino M."/>
            <person name="Pursley I."/>
            <person name="Horton D.L."/>
            <person name="Alikhan N.F."/>
            <person name="Baker D."/>
            <person name="Gharbi K."/>
            <person name="Hall N."/>
            <person name="Watson M."/>
            <person name="Adriaenssens E.M."/>
            <person name="Foster-Nyarko E."/>
            <person name="Jarju S."/>
            <person name="Secka A."/>
            <person name="Antonio M."/>
            <person name="Oren A."/>
            <person name="Chaudhuri R.R."/>
            <person name="La Ragione R."/>
            <person name="Hildebrand F."/>
            <person name="Pallen M.J."/>
        </authorList>
    </citation>
    <scope>NUCLEOTIDE SEQUENCE</scope>
    <source>
        <strain evidence="3">B2-22910</strain>
    </source>
</reference>
<evidence type="ECO:0000256" key="1">
    <source>
        <dbReference type="SAM" id="SignalP"/>
    </source>
</evidence>
<accession>A0A9D9NG01</accession>
<sequence>MKRVFLYAASLAMIFSLAACGNQNNKKASKDATAAAETKAGPEYKLMDKPQVDLSEFPVDKDGYYVIFDGKTMKGWRGYGKDNVPSRWVVDNGAIKFVGSGGGEAQAGDGGDLIFAHKFKNFEFEFEWKVSKGGNSGVLYLAQEVTTEKDGQTIVEPIYISSPEYQVLDNENHPDAKLGVNGNRKSASLYDMIPANPQNAKPYGEWNKGKIMVYKGTVVHGQNDANVVEYHLWTQQWTDMLQASKFSQEKWPLAFELLNNCGGENHEGYIGFQDHGDDVWFRNIRVKVLD</sequence>
<dbReference type="Gene3D" id="2.60.120.560">
    <property type="entry name" value="Exo-inulinase, domain 1"/>
    <property type="match status" value="1"/>
</dbReference>
<dbReference type="AlphaFoldDB" id="A0A9D9NG01"/>
<keyword evidence="1" id="KW-0732">Signal</keyword>
<gene>
    <name evidence="3" type="ORF">IAB82_08035</name>
</gene>
<dbReference type="GO" id="GO:0016787">
    <property type="term" value="F:hydrolase activity"/>
    <property type="evidence" value="ECO:0007669"/>
    <property type="project" value="InterPro"/>
</dbReference>
<reference evidence="3" key="1">
    <citation type="submission" date="2020-10" db="EMBL/GenBank/DDBJ databases">
        <authorList>
            <person name="Gilroy R."/>
        </authorList>
    </citation>
    <scope>NUCLEOTIDE SEQUENCE</scope>
    <source>
        <strain evidence="3">B2-22910</strain>
    </source>
</reference>
<name>A0A9D9NG01_9BACT</name>
<organism evidence="3 4">
    <name type="scientific">Candidatus Cryptobacteroides faecavium</name>
    <dbReference type="NCBI Taxonomy" id="2840762"/>
    <lineage>
        <taxon>Bacteria</taxon>
        <taxon>Pseudomonadati</taxon>
        <taxon>Bacteroidota</taxon>
        <taxon>Bacteroidia</taxon>
        <taxon>Bacteroidales</taxon>
        <taxon>Candidatus Cryptobacteroides</taxon>
    </lineage>
</organism>
<evidence type="ECO:0000313" key="3">
    <source>
        <dbReference type="EMBL" id="MBO8471725.1"/>
    </source>
</evidence>
<proteinExistence type="predicted"/>
<feature type="chain" id="PRO_5038780120" evidence="1">
    <location>
        <begin position="22"/>
        <end position="290"/>
    </location>
</feature>
<protein>
    <submittedName>
        <fullName evidence="3">DUF1080 domain-containing protein</fullName>
    </submittedName>
</protein>
<feature type="domain" description="3-keto-alpha-glucoside-1,2-lyase/3-keto-2-hydroxy-glucal hydratase" evidence="2">
    <location>
        <begin position="66"/>
        <end position="287"/>
    </location>
</feature>
<feature type="signal peptide" evidence="1">
    <location>
        <begin position="1"/>
        <end position="21"/>
    </location>
</feature>
<dbReference type="PROSITE" id="PS51257">
    <property type="entry name" value="PROKAR_LIPOPROTEIN"/>
    <property type="match status" value="1"/>
</dbReference>
<dbReference type="InterPro" id="IPR010496">
    <property type="entry name" value="AL/BT2_dom"/>
</dbReference>
<dbReference type="EMBL" id="JADIMB010000118">
    <property type="protein sequence ID" value="MBO8471725.1"/>
    <property type="molecule type" value="Genomic_DNA"/>
</dbReference>
<dbReference type="Pfam" id="PF06439">
    <property type="entry name" value="3keto-disac_hyd"/>
    <property type="match status" value="1"/>
</dbReference>
<comment type="caution">
    <text evidence="3">The sequence shown here is derived from an EMBL/GenBank/DDBJ whole genome shotgun (WGS) entry which is preliminary data.</text>
</comment>